<name>A0ABW8IBM3_9BACI</name>
<reference evidence="1 2" key="1">
    <citation type="submission" date="2023-07" db="EMBL/GenBank/DDBJ databases">
        <title>Bacillus lucianemedeirus sp. nov, a new species isolated from an immunobiological production facility.</title>
        <authorList>
            <person name="Costa L.V."/>
            <person name="Miranda R.V.S.L."/>
            <person name="Brandao M.L.L."/>
            <person name="Reis C.M.F."/>
            <person name="Frazao A.M."/>
            <person name="Cruz F.V."/>
            <person name="Baio P.V.P."/>
            <person name="Veras J.F.C."/>
            <person name="Ramos J.N."/>
            <person name="Vieira V."/>
        </authorList>
    </citation>
    <scope>NUCLEOTIDE SEQUENCE [LARGE SCALE GENOMIC DNA]</scope>
    <source>
        <strain evidence="1 2">B190/17</strain>
    </source>
</reference>
<evidence type="ECO:0000313" key="2">
    <source>
        <dbReference type="Proteomes" id="UP001619911"/>
    </source>
</evidence>
<dbReference type="EMBL" id="JAUIYO010000017">
    <property type="protein sequence ID" value="MFK2826908.1"/>
    <property type="molecule type" value="Genomic_DNA"/>
</dbReference>
<comment type="caution">
    <text evidence="1">The sequence shown here is derived from an EMBL/GenBank/DDBJ whole genome shotgun (WGS) entry which is preliminary data.</text>
</comment>
<dbReference type="RefSeq" id="WP_404318655.1">
    <property type="nucleotide sequence ID" value="NZ_JAUIYO010000017.1"/>
</dbReference>
<gene>
    <name evidence="1" type="ORF">QYG89_14730</name>
</gene>
<proteinExistence type="predicted"/>
<sequence>MLHNHGTFIISLDFELYWGVHDVMSIEEYKENLLGARRAVPKLLEMFEEYHIHATWAAVGLLFFRTKQEMMQSLPKLRPRYQNRAFSAYEKMGLLGDQEENDPYHFASSLIKKISNYKYQEIATHTFSHYYCLEEGQTEEEFEADLIAALNIGKEQGFSIKTIIFPRNQVNEKYLSICKKHGIISYRGNEKHMIYEPASFAAGNLPLKRIIRMADTYLNITGRHIYSAERAASTPLINLSSSRFLRPYHPNLKILDSLRLKRIKNSLTAAAKERKIYHLWWHPHNFGKNLEENMAFLKEIIEHYIMLKKTYGMEALNMAEAAEKLNSIKNK</sequence>
<dbReference type="Proteomes" id="UP001619911">
    <property type="component" value="Unassembled WGS sequence"/>
</dbReference>
<dbReference type="CDD" id="cd10929">
    <property type="entry name" value="CE4_u5"/>
    <property type="match status" value="1"/>
</dbReference>
<protein>
    <submittedName>
        <fullName evidence="1">Polysaccharide deacetylase family protein</fullName>
    </submittedName>
</protein>
<evidence type="ECO:0000313" key="1">
    <source>
        <dbReference type="EMBL" id="MFK2826908.1"/>
    </source>
</evidence>
<keyword evidence="2" id="KW-1185">Reference proteome</keyword>
<dbReference type="InterPro" id="IPR011330">
    <property type="entry name" value="Glyco_hydro/deAcase_b/a-brl"/>
</dbReference>
<organism evidence="1 2">
    <name type="scientific">Bacillus lumedeiriae</name>
    <dbReference type="NCBI Taxonomy" id="3058829"/>
    <lineage>
        <taxon>Bacteria</taxon>
        <taxon>Bacillati</taxon>
        <taxon>Bacillota</taxon>
        <taxon>Bacilli</taxon>
        <taxon>Bacillales</taxon>
        <taxon>Bacillaceae</taxon>
        <taxon>Bacillus</taxon>
    </lineage>
</organism>
<dbReference type="Gene3D" id="3.20.20.370">
    <property type="entry name" value="Glycoside hydrolase/deacetylase"/>
    <property type="match status" value="1"/>
</dbReference>
<accession>A0ABW8IBM3</accession>
<dbReference type="SUPFAM" id="SSF88713">
    <property type="entry name" value="Glycoside hydrolase/deacetylase"/>
    <property type="match status" value="1"/>
</dbReference>